<accession>D8JTM1</accession>
<gene>
    <name evidence="2" type="ordered locus">Hden_0765</name>
</gene>
<evidence type="ECO:0000313" key="2">
    <source>
        <dbReference type="EMBL" id="ADJ22583.1"/>
    </source>
</evidence>
<keyword evidence="3" id="KW-1185">Reference proteome</keyword>
<dbReference type="Pfam" id="PF21834">
    <property type="entry name" value="DUF6894"/>
    <property type="match status" value="1"/>
</dbReference>
<proteinExistence type="predicted"/>
<dbReference type="EMBL" id="CP002083">
    <property type="protein sequence ID" value="ADJ22583.1"/>
    <property type="molecule type" value="Genomic_DNA"/>
</dbReference>
<organism evidence="2 3">
    <name type="scientific">Hyphomicrobium denitrificans (strain ATCC 51888 / DSM 1869 / NCIMB 11706 / TK 0415)</name>
    <dbReference type="NCBI Taxonomy" id="582899"/>
    <lineage>
        <taxon>Bacteria</taxon>
        <taxon>Pseudomonadati</taxon>
        <taxon>Pseudomonadota</taxon>
        <taxon>Alphaproteobacteria</taxon>
        <taxon>Hyphomicrobiales</taxon>
        <taxon>Hyphomicrobiaceae</taxon>
        <taxon>Hyphomicrobium</taxon>
    </lineage>
</organism>
<dbReference type="HOGENOM" id="CLU_1893354_0_0_5"/>
<dbReference type="KEGG" id="hdn:Hden_0765"/>
<evidence type="ECO:0000313" key="3">
    <source>
        <dbReference type="Proteomes" id="UP000002033"/>
    </source>
</evidence>
<evidence type="ECO:0000259" key="1">
    <source>
        <dbReference type="Pfam" id="PF21834"/>
    </source>
</evidence>
<dbReference type="AlphaFoldDB" id="D8JTM1"/>
<dbReference type="STRING" id="582899.Hden_0765"/>
<dbReference type="OrthoDB" id="7476020at2"/>
<name>D8JTM1_HYPDA</name>
<sequence length="134" mass="14985">MLIFFDIIMGLQRVADDEGAEFDNIEAARAEARTIASDIVIEELRRGGNVGADWRIDVRDVAGTILAQVLFYEVVFEPIANSYTATSLRRHLLGDPVPIPSYHRSVATVTEARAIAANVRNVFREIKQRLDEIT</sequence>
<dbReference type="Proteomes" id="UP000002033">
    <property type="component" value="Chromosome"/>
</dbReference>
<reference evidence="3" key="1">
    <citation type="journal article" date="2011" name="J. Bacteriol.">
        <title>Genome sequences of eight morphologically diverse alphaproteobacteria.</title>
        <authorList>
            <consortium name="US DOE Joint Genome Institute"/>
            <person name="Brown P.J."/>
            <person name="Kysela D.T."/>
            <person name="Buechlein A."/>
            <person name="Hemmerich C."/>
            <person name="Brun Y.V."/>
        </authorList>
    </citation>
    <scope>NUCLEOTIDE SEQUENCE [LARGE SCALE GENOMIC DNA]</scope>
    <source>
        <strain evidence="3">ATCC 51888 / DSM 1869 / NCIB 11706 / TK 0415</strain>
    </source>
</reference>
<dbReference type="InterPro" id="IPR054189">
    <property type="entry name" value="DUF6894"/>
</dbReference>
<protein>
    <recommendedName>
        <fullName evidence="1">DUF6894 domain-containing protein</fullName>
    </recommendedName>
</protein>
<feature type="domain" description="DUF6894" evidence="1">
    <location>
        <begin position="4"/>
        <end position="71"/>
    </location>
</feature>